<dbReference type="Proteomes" id="UP000075606">
    <property type="component" value="Unassembled WGS sequence"/>
</dbReference>
<name>A0A150XHF9_9BACT</name>
<dbReference type="STRING" id="333140.AWW68_04990"/>
<dbReference type="AlphaFoldDB" id="A0A150XHF9"/>
<feature type="domain" description="DUF6438" evidence="1">
    <location>
        <begin position="27"/>
        <end position="137"/>
    </location>
</feature>
<sequence length="147" mass="16774">MKKFSMILLVFILGCKSAKTISESEPVIYMNKTACFGTCPDYDISIFSDGSVLLNARQFVEMEGTFEAKLPKEELKALVNDFKGSQFDDFENEYKSNKTDLPTTTITFNHEEVNKKIIDYDGAPEELKELESKVHSLIKKLNWKKKG</sequence>
<keyword evidence="3" id="KW-1185">Reference proteome</keyword>
<gene>
    <name evidence="2" type="ORF">AWW68_04990</name>
</gene>
<dbReference type="Pfam" id="PF20033">
    <property type="entry name" value="DUF6438"/>
    <property type="match status" value="1"/>
</dbReference>
<evidence type="ECO:0000313" key="3">
    <source>
        <dbReference type="Proteomes" id="UP000075606"/>
    </source>
</evidence>
<dbReference type="OrthoDB" id="7172369at2"/>
<protein>
    <recommendedName>
        <fullName evidence="1">DUF6438 domain-containing protein</fullName>
    </recommendedName>
</protein>
<proteinExistence type="predicted"/>
<reference evidence="2 3" key="1">
    <citation type="submission" date="2016-01" db="EMBL/GenBank/DDBJ databases">
        <title>Genome sequencing of Roseivirga spongicola UST030701-084.</title>
        <authorList>
            <person name="Selvaratnam C."/>
            <person name="Thevarajoo S."/>
            <person name="Goh K.M."/>
            <person name="Ee R."/>
            <person name="Chan K.-G."/>
            <person name="Chong C.S."/>
        </authorList>
    </citation>
    <scope>NUCLEOTIDE SEQUENCE [LARGE SCALE GENOMIC DNA]</scope>
    <source>
        <strain evidence="2 3">UST030701-084</strain>
    </source>
</reference>
<comment type="caution">
    <text evidence="2">The sequence shown here is derived from an EMBL/GenBank/DDBJ whole genome shotgun (WGS) entry which is preliminary data.</text>
</comment>
<dbReference type="InterPro" id="IPR045497">
    <property type="entry name" value="DUF6438"/>
</dbReference>
<dbReference type="EMBL" id="LRPC01000001">
    <property type="protein sequence ID" value="KYG78126.1"/>
    <property type="molecule type" value="Genomic_DNA"/>
</dbReference>
<accession>A0A150XHF9</accession>
<evidence type="ECO:0000259" key="1">
    <source>
        <dbReference type="Pfam" id="PF20033"/>
    </source>
</evidence>
<dbReference type="RefSeq" id="WP_068217245.1">
    <property type="nucleotide sequence ID" value="NZ_CP139724.1"/>
</dbReference>
<dbReference type="PROSITE" id="PS51257">
    <property type="entry name" value="PROKAR_LIPOPROTEIN"/>
    <property type="match status" value="1"/>
</dbReference>
<organism evidence="2 3">
    <name type="scientific">Roseivirga spongicola</name>
    <dbReference type="NCBI Taxonomy" id="333140"/>
    <lineage>
        <taxon>Bacteria</taxon>
        <taxon>Pseudomonadati</taxon>
        <taxon>Bacteroidota</taxon>
        <taxon>Cytophagia</taxon>
        <taxon>Cytophagales</taxon>
        <taxon>Roseivirgaceae</taxon>
        <taxon>Roseivirga</taxon>
    </lineage>
</organism>
<evidence type="ECO:0000313" key="2">
    <source>
        <dbReference type="EMBL" id="KYG78126.1"/>
    </source>
</evidence>